<dbReference type="Proteomes" id="UP000887574">
    <property type="component" value="Unplaced"/>
</dbReference>
<organism evidence="1 2">
    <name type="scientific">Ditylenchus dipsaci</name>
    <dbReference type="NCBI Taxonomy" id="166011"/>
    <lineage>
        <taxon>Eukaryota</taxon>
        <taxon>Metazoa</taxon>
        <taxon>Ecdysozoa</taxon>
        <taxon>Nematoda</taxon>
        <taxon>Chromadorea</taxon>
        <taxon>Rhabditida</taxon>
        <taxon>Tylenchina</taxon>
        <taxon>Tylenchomorpha</taxon>
        <taxon>Sphaerularioidea</taxon>
        <taxon>Anguinidae</taxon>
        <taxon>Anguininae</taxon>
        <taxon>Ditylenchus</taxon>
    </lineage>
</organism>
<evidence type="ECO:0000313" key="1">
    <source>
        <dbReference type="Proteomes" id="UP000887574"/>
    </source>
</evidence>
<accession>A0A915D333</accession>
<dbReference type="AlphaFoldDB" id="A0A915D333"/>
<keyword evidence="1" id="KW-1185">Reference proteome</keyword>
<sequence>MKSTGHLRHSCKRLPQWKSDEAVPTAAAAHVVAEPTKPAEKNNYHHHHHQHDYTKVDPFSKLTACLKESSAHETILTHEPFDGHVTHTARALK</sequence>
<reference evidence="2" key="1">
    <citation type="submission" date="2022-11" db="UniProtKB">
        <authorList>
            <consortium name="WormBaseParasite"/>
        </authorList>
    </citation>
    <scope>IDENTIFICATION</scope>
</reference>
<proteinExistence type="predicted"/>
<dbReference type="WBParaSite" id="jg15326">
    <property type="protein sequence ID" value="jg15326"/>
    <property type="gene ID" value="jg15326"/>
</dbReference>
<evidence type="ECO:0000313" key="2">
    <source>
        <dbReference type="WBParaSite" id="jg15326"/>
    </source>
</evidence>
<name>A0A915D333_9BILA</name>
<protein>
    <submittedName>
        <fullName evidence="2">Uncharacterized protein</fullName>
    </submittedName>
</protein>